<feature type="binding site" evidence="9">
    <location>
        <begin position="10"/>
        <end position="17"/>
    </location>
    <ligand>
        <name>ATP</name>
        <dbReference type="ChEBI" id="CHEBI:30616"/>
    </ligand>
</feature>
<evidence type="ECO:0000256" key="7">
    <source>
        <dbReference type="ARBA" id="ARBA00022840"/>
    </source>
</evidence>
<evidence type="ECO:0000256" key="6">
    <source>
        <dbReference type="ARBA" id="ARBA00022777"/>
    </source>
</evidence>
<dbReference type="PANTHER" id="PTHR23117:SF13">
    <property type="entry name" value="GUANYLATE KINASE"/>
    <property type="match status" value="1"/>
</dbReference>
<proteinExistence type="inferred from homology"/>
<dbReference type="Gene3D" id="3.40.50.300">
    <property type="entry name" value="P-loop containing nucleotide triphosphate hydrolases"/>
    <property type="match status" value="1"/>
</dbReference>
<accession>A0ABS3Q682</accession>
<evidence type="ECO:0000256" key="9">
    <source>
        <dbReference type="HAMAP-Rule" id="MF_00328"/>
    </source>
</evidence>
<dbReference type="InterPro" id="IPR008145">
    <property type="entry name" value="GK/Ca_channel_bsu"/>
</dbReference>
<name>A0ABS3Q682_9GAMM</name>
<dbReference type="Pfam" id="PF00625">
    <property type="entry name" value="Guanylate_kin"/>
    <property type="match status" value="1"/>
</dbReference>
<gene>
    <name evidence="9 11" type="primary">gmk</name>
    <name evidence="11" type="ORF">J3998_09380</name>
</gene>
<dbReference type="CDD" id="cd00071">
    <property type="entry name" value="GMPK"/>
    <property type="match status" value="1"/>
</dbReference>
<evidence type="ECO:0000259" key="10">
    <source>
        <dbReference type="PROSITE" id="PS50052"/>
    </source>
</evidence>
<reference evidence="11 12" key="1">
    <citation type="submission" date="2021-03" db="EMBL/GenBank/DDBJ databases">
        <title>Thiomicrorhabdus sp.nov.,novel sulfur-oxidizing bacteria isolated from coastal sediment.</title>
        <authorList>
            <person name="Liu X."/>
        </authorList>
    </citation>
    <scope>NUCLEOTIDE SEQUENCE [LARGE SCALE GENOMIC DNA]</scope>
    <source>
        <strain evidence="11 12">6S2-11</strain>
    </source>
</reference>
<dbReference type="SMART" id="SM00072">
    <property type="entry name" value="GuKc"/>
    <property type="match status" value="1"/>
</dbReference>
<keyword evidence="5 9" id="KW-0547">Nucleotide-binding</keyword>
<dbReference type="PROSITE" id="PS50052">
    <property type="entry name" value="GUANYLATE_KINASE_2"/>
    <property type="match status" value="1"/>
</dbReference>
<keyword evidence="6 9" id="KW-0418">Kinase</keyword>
<evidence type="ECO:0000313" key="12">
    <source>
        <dbReference type="Proteomes" id="UP000664835"/>
    </source>
</evidence>
<evidence type="ECO:0000256" key="8">
    <source>
        <dbReference type="ARBA" id="ARBA00030128"/>
    </source>
</evidence>
<dbReference type="Proteomes" id="UP000664835">
    <property type="component" value="Unassembled WGS sequence"/>
</dbReference>
<dbReference type="PANTHER" id="PTHR23117">
    <property type="entry name" value="GUANYLATE KINASE-RELATED"/>
    <property type="match status" value="1"/>
</dbReference>
<dbReference type="InterPro" id="IPR027417">
    <property type="entry name" value="P-loop_NTPase"/>
</dbReference>
<dbReference type="NCBIfam" id="TIGR03263">
    <property type="entry name" value="guanyl_kin"/>
    <property type="match status" value="1"/>
</dbReference>
<dbReference type="SUPFAM" id="SSF52540">
    <property type="entry name" value="P-loop containing nucleoside triphosphate hydrolases"/>
    <property type="match status" value="1"/>
</dbReference>
<comment type="similarity">
    <text evidence="1 9">Belongs to the guanylate kinase family.</text>
</comment>
<evidence type="ECO:0000313" key="11">
    <source>
        <dbReference type="EMBL" id="MBO1927787.1"/>
    </source>
</evidence>
<comment type="catalytic activity">
    <reaction evidence="9">
        <text>GMP + ATP = GDP + ADP</text>
        <dbReference type="Rhea" id="RHEA:20780"/>
        <dbReference type="ChEBI" id="CHEBI:30616"/>
        <dbReference type="ChEBI" id="CHEBI:58115"/>
        <dbReference type="ChEBI" id="CHEBI:58189"/>
        <dbReference type="ChEBI" id="CHEBI:456216"/>
        <dbReference type="EC" id="2.7.4.8"/>
    </reaction>
</comment>
<dbReference type="EMBL" id="JAGETV010000017">
    <property type="protein sequence ID" value="MBO1927787.1"/>
    <property type="molecule type" value="Genomic_DNA"/>
</dbReference>
<comment type="subcellular location">
    <subcellularLocation>
        <location evidence="9">Cytoplasm</location>
    </subcellularLocation>
</comment>
<evidence type="ECO:0000256" key="4">
    <source>
        <dbReference type="ARBA" id="ARBA00022679"/>
    </source>
</evidence>
<evidence type="ECO:0000256" key="1">
    <source>
        <dbReference type="ARBA" id="ARBA00005790"/>
    </source>
</evidence>
<dbReference type="InterPro" id="IPR008144">
    <property type="entry name" value="Guanylate_kin-like_dom"/>
</dbReference>
<dbReference type="EC" id="2.7.4.8" evidence="2 9"/>
<comment type="caution">
    <text evidence="11">The sequence shown here is derived from an EMBL/GenBank/DDBJ whole genome shotgun (WGS) entry which is preliminary data.</text>
</comment>
<dbReference type="RefSeq" id="WP_208150401.1">
    <property type="nucleotide sequence ID" value="NZ_JAGETV010000017.1"/>
</dbReference>
<dbReference type="GO" id="GO:0004385">
    <property type="term" value="F:GMP kinase activity"/>
    <property type="evidence" value="ECO:0007669"/>
    <property type="project" value="UniProtKB-EC"/>
</dbReference>
<dbReference type="Gene3D" id="3.30.63.10">
    <property type="entry name" value="Guanylate Kinase phosphate binding domain"/>
    <property type="match status" value="1"/>
</dbReference>
<feature type="domain" description="Guanylate kinase-like" evidence="10">
    <location>
        <begin position="3"/>
        <end position="181"/>
    </location>
</feature>
<keyword evidence="7 9" id="KW-0067">ATP-binding</keyword>
<keyword evidence="9" id="KW-0963">Cytoplasm</keyword>
<organism evidence="11 12">
    <name type="scientific">Thiomicrorhabdus marina</name>
    <dbReference type="NCBI Taxonomy" id="2818442"/>
    <lineage>
        <taxon>Bacteria</taxon>
        <taxon>Pseudomonadati</taxon>
        <taxon>Pseudomonadota</taxon>
        <taxon>Gammaproteobacteria</taxon>
        <taxon>Thiotrichales</taxon>
        <taxon>Piscirickettsiaceae</taxon>
        <taxon>Thiomicrorhabdus</taxon>
    </lineage>
</organism>
<sequence length="204" mass="23020">MSGTLYIVSAPSGAGKTSLVSKLIEQDSHIIVSISTTTREKRQGEHDGVNYHFSSIEEFKQKIEHGDFLEYAEVFGNYYGTSKSAVESELKAGKDVILEIDWQGAQQVRKLMPEATSIFILPPSLEELNRRLNNRGTDSEEIIAGRMNEAVSEMSHYHEYDYIVINYHFEKALEELHSIFKAGRLRQNAQAQTHKNLISGLLGE</sequence>
<evidence type="ECO:0000256" key="5">
    <source>
        <dbReference type="ARBA" id="ARBA00022741"/>
    </source>
</evidence>
<comment type="function">
    <text evidence="9">Essential for recycling GMP and indirectly, cGMP.</text>
</comment>
<protein>
    <recommendedName>
        <fullName evidence="3 9">Guanylate kinase</fullName>
        <ecNumber evidence="2 9">2.7.4.8</ecNumber>
    </recommendedName>
    <alternativeName>
        <fullName evidence="8 9">GMP kinase</fullName>
    </alternativeName>
</protein>
<keyword evidence="12" id="KW-1185">Reference proteome</keyword>
<evidence type="ECO:0000256" key="2">
    <source>
        <dbReference type="ARBA" id="ARBA00012961"/>
    </source>
</evidence>
<evidence type="ECO:0000256" key="3">
    <source>
        <dbReference type="ARBA" id="ARBA00016296"/>
    </source>
</evidence>
<keyword evidence="4 9" id="KW-0808">Transferase</keyword>
<dbReference type="HAMAP" id="MF_00328">
    <property type="entry name" value="Guanylate_kinase"/>
    <property type="match status" value="1"/>
</dbReference>
<dbReference type="InterPro" id="IPR017665">
    <property type="entry name" value="Guanylate_kinase"/>
</dbReference>